<dbReference type="RefSeq" id="WP_113948449.1">
    <property type="nucleotide sequence ID" value="NZ_QNQU01000006.1"/>
</dbReference>
<evidence type="ECO:0000313" key="4">
    <source>
        <dbReference type="Proteomes" id="UP000252081"/>
    </source>
</evidence>
<keyword evidence="4" id="KW-1185">Reference proteome</keyword>
<dbReference type="AlphaFoldDB" id="A0A366L5L0"/>
<dbReference type="Proteomes" id="UP000252081">
    <property type="component" value="Unassembled WGS sequence"/>
</dbReference>
<evidence type="ECO:0000256" key="2">
    <source>
        <dbReference type="SAM" id="SignalP"/>
    </source>
</evidence>
<evidence type="ECO:0000256" key="1">
    <source>
        <dbReference type="SAM" id="Phobius"/>
    </source>
</evidence>
<name>A0A366L5L0_9SPHI</name>
<organism evidence="3 4">
    <name type="scientific">Pedobacter miscanthi</name>
    <dbReference type="NCBI Taxonomy" id="2259170"/>
    <lineage>
        <taxon>Bacteria</taxon>
        <taxon>Pseudomonadati</taxon>
        <taxon>Bacteroidota</taxon>
        <taxon>Sphingobacteriia</taxon>
        <taxon>Sphingobacteriales</taxon>
        <taxon>Sphingobacteriaceae</taxon>
        <taxon>Pedobacter</taxon>
    </lineage>
</organism>
<sequence>MKFIFTFLVFLALSYTGFAQHKAKYNVRVVDRSGNATRGIFYAVSDEGLTVIRNRKDTVKINADNISAISIHRRGIVAPLAIAGGLTFFILAAKSDKLVESVVLIAAGVPVGVSGGLLIGNLLSNKKRYKNLQPKDFPLIKPNLQQYAVLK</sequence>
<dbReference type="OrthoDB" id="765646at2"/>
<feature type="signal peptide" evidence="2">
    <location>
        <begin position="1"/>
        <end position="19"/>
    </location>
</feature>
<proteinExistence type="predicted"/>
<dbReference type="EMBL" id="QNQU01000006">
    <property type="protein sequence ID" value="RBQ08779.1"/>
    <property type="molecule type" value="Genomic_DNA"/>
</dbReference>
<keyword evidence="2" id="KW-0732">Signal</keyword>
<feature type="chain" id="PRO_5016976306" evidence="2">
    <location>
        <begin position="20"/>
        <end position="151"/>
    </location>
</feature>
<feature type="transmembrane region" description="Helical" evidence="1">
    <location>
        <begin position="102"/>
        <end position="123"/>
    </location>
</feature>
<keyword evidence="1" id="KW-0812">Transmembrane</keyword>
<reference evidence="3 4" key="1">
    <citation type="submission" date="2018-07" db="EMBL/GenBank/DDBJ databases">
        <title>A draft genome of a endophytic bacteria, a new species of Pedobacter.</title>
        <authorList>
            <person name="Zhang Z.D."/>
            <person name="Chen Z.J."/>
        </authorList>
    </citation>
    <scope>NUCLEOTIDE SEQUENCE [LARGE SCALE GENOMIC DNA]</scope>
    <source>
        <strain evidence="3 4">RS10</strain>
    </source>
</reference>
<feature type="transmembrane region" description="Helical" evidence="1">
    <location>
        <begin position="76"/>
        <end position="93"/>
    </location>
</feature>
<keyword evidence="1" id="KW-0472">Membrane</keyword>
<accession>A0A366L5L0</accession>
<keyword evidence="1" id="KW-1133">Transmembrane helix</keyword>
<protein>
    <submittedName>
        <fullName evidence="3">Uncharacterized protein</fullName>
    </submittedName>
</protein>
<comment type="caution">
    <text evidence="3">The sequence shown here is derived from an EMBL/GenBank/DDBJ whole genome shotgun (WGS) entry which is preliminary data.</text>
</comment>
<evidence type="ECO:0000313" key="3">
    <source>
        <dbReference type="EMBL" id="RBQ08779.1"/>
    </source>
</evidence>
<gene>
    <name evidence="3" type="ORF">DRW42_08720</name>
</gene>